<dbReference type="STRING" id="6239.T13C2.3b.1"/>
<protein>
    <submittedName>
        <fullName evidence="3">Clip domain-containing protein</fullName>
    </submittedName>
</protein>
<dbReference type="WormBase" id="T13C2.3b">
    <property type="protein sequence ID" value="CE39406"/>
    <property type="gene ID" value="WBGene00020479"/>
</dbReference>
<feature type="compositionally biased region" description="Low complexity" evidence="1">
    <location>
        <begin position="391"/>
        <end position="428"/>
    </location>
</feature>
<dbReference type="OMA" id="PQIYRPR"/>
<dbReference type="PaxDb" id="6239-T13C2.3b"/>
<dbReference type="UCSC" id="T13C2.3b">
    <property type="organism name" value="c. elegans"/>
</dbReference>
<feature type="compositionally biased region" description="Pro residues" evidence="1">
    <location>
        <begin position="429"/>
        <end position="438"/>
    </location>
</feature>
<dbReference type="OrthoDB" id="5841843at2759"/>
<dbReference type="AGR" id="WB:WBGene00020479"/>
<evidence type="ECO:0000256" key="1">
    <source>
        <dbReference type="SAM" id="MobiDB-lite"/>
    </source>
</evidence>
<evidence type="ECO:0000313" key="5">
    <source>
        <dbReference type="WormBase" id="T13C2.3b"/>
    </source>
</evidence>
<dbReference type="PeptideAtlas" id="Q7JP78"/>
<keyword evidence="6" id="KW-1267">Proteomics identification</keyword>
<keyword evidence="2" id="KW-0732">Signal</keyword>
<proteinExistence type="evidence at protein level"/>
<dbReference type="SMR" id="Q7JP78"/>
<dbReference type="GeneID" id="174117"/>
<dbReference type="eggNOG" id="ENOG502S62E">
    <property type="taxonomic scope" value="Eukaryota"/>
</dbReference>
<evidence type="ECO:0000313" key="3">
    <source>
        <dbReference type="EMBL" id="CCD70325.1"/>
    </source>
</evidence>
<evidence type="ECO:0000256" key="2">
    <source>
        <dbReference type="SAM" id="SignalP"/>
    </source>
</evidence>
<sequence length="506" mass="56449">MNLFCLFLLIILHLASAEEEYDIPLAPYNVKLMCRQGRRFSKAAQATNQCPTSSTSCGYFEFSSGDQKNGNPTTGVYDCVDGGILFEDSGEVDDDLEDRHRNPAFSELCGAIAKCTTVSVDKLNPSFVKYVVQEYDIKLELLENTEIRFCCALFHSTLQRLVTSPTFSLPEVAAPPVSCQGKMCAPGAVGCLLHAVHGEEYDDYEEETKKRYKRLALNDYIEDEDDYVNAVELNFEDTDLELITREPPVETTTTTTLKPTLPSLKLPMSLDDLTTTKPMTTTTSSPTTTASAMSKSKTFNTKHSLDEDEEEEPHQSTHCVYRHLNNEFYRYCLLVHQSRDGDRCYHHQGHTICCCFVAPDKESCDPTEMDLIVPPPMNGKALPPRVIVTIPPSTTSTTTSTTTTTTTTTTEEPTTTTTSAPTTTTPEPSKYPPLPPQIYRPRPIDQMKRRKQTPKKCRVAYVRTKSGSRTRPVLVCDSASAANSTSFPIFLVCSFVLLLQVFNIYI</sequence>
<feature type="chain" id="PRO_5004287964" evidence="2">
    <location>
        <begin position="18"/>
        <end position="506"/>
    </location>
</feature>
<accession>Q7JP78</accession>
<dbReference type="InterPro" id="IPR052504">
    <property type="entry name" value="Mucin_signaling_protection"/>
</dbReference>
<evidence type="ECO:0007829" key="6">
    <source>
        <dbReference type="PeptideAtlas" id="Q7JP78"/>
    </source>
</evidence>
<dbReference type="PANTHER" id="PTHR24041">
    <property type="entry name" value="MUCIN"/>
    <property type="match status" value="1"/>
</dbReference>
<dbReference type="AlphaFoldDB" id="Q7JP78"/>
<dbReference type="Bgee" id="WBGene00020479">
    <property type="expression patterns" value="Expressed in embryo and 3 other cell types or tissues"/>
</dbReference>
<feature type="region of interest" description="Disordered" evidence="1">
    <location>
        <begin position="389"/>
        <end position="441"/>
    </location>
</feature>
<dbReference type="PANTHER" id="PTHR24041:SF30">
    <property type="entry name" value="MUCIN-3A"/>
    <property type="match status" value="1"/>
</dbReference>
<dbReference type="KEGG" id="cel:CELE_T13C2.3"/>
<organism evidence="3 4">
    <name type="scientific">Caenorhabditis elegans</name>
    <dbReference type="NCBI Taxonomy" id="6239"/>
    <lineage>
        <taxon>Eukaryota</taxon>
        <taxon>Metazoa</taxon>
        <taxon>Ecdysozoa</taxon>
        <taxon>Nematoda</taxon>
        <taxon>Chromadorea</taxon>
        <taxon>Rhabditida</taxon>
        <taxon>Rhabditina</taxon>
        <taxon>Rhabditomorpha</taxon>
        <taxon>Rhabditoidea</taxon>
        <taxon>Rhabditidae</taxon>
        <taxon>Peloderinae</taxon>
        <taxon>Caenorhabditis</taxon>
    </lineage>
</organism>
<dbReference type="HOGENOM" id="CLU_043587_0_0_1"/>
<dbReference type="RefSeq" id="NP_001022344.2">
    <property type="nucleotide sequence ID" value="NM_001027173.3"/>
</dbReference>
<dbReference type="CTD" id="174117"/>
<dbReference type="EMBL" id="BX284602">
    <property type="protein sequence ID" value="CCD70325.1"/>
    <property type="molecule type" value="Genomic_DNA"/>
</dbReference>
<gene>
    <name evidence="3" type="ORF">CELE_T13C2.3</name>
    <name evidence="3 5" type="ORF">T13C2.3</name>
</gene>
<dbReference type="InParanoid" id="Q7JP78"/>
<keyword evidence="4" id="KW-1185">Reference proteome</keyword>
<dbReference type="FunCoup" id="Q7JP78">
    <property type="interactions" value="29"/>
</dbReference>
<feature type="compositionally biased region" description="Low complexity" evidence="1">
    <location>
        <begin position="249"/>
        <end position="298"/>
    </location>
</feature>
<feature type="region of interest" description="Disordered" evidence="1">
    <location>
        <begin position="249"/>
        <end position="314"/>
    </location>
</feature>
<name>Q7JP78_CAEEL</name>
<evidence type="ECO:0000313" key="4">
    <source>
        <dbReference type="Proteomes" id="UP000001940"/>
    </source>
</evidence>
<feature type="signal peptide" evidence="2">
    <location>
        <begin position="1"/>
        <end position="17"/>
    </location>
</feature>
<reference evidence="3 4" key="1">
    <citation type="journal article" date="1998" name="Science">
        <title>Genome sequence of the nematode C. elegans: a platform for investigating biology.</title>
        <authorList>
            <consortium name="The C. elegans sequencing consortium"/>
            <person name="Sulson J.E."/>
            <person name="Waterston R."/>
        </authorList>
    </citation>
    <scope>NUCLEOTIDE SEQUENCE [LARGE SCALE GENOMIC DNA]</scope>
    <source>
        <strain evidence="3 4">Bristol N2</strain>
    </source>
</reference>
<dbReference type="Proteomes" id="UP000001940">
    <property type="component" value="Chromosome II"/>
</dbReference>